<keyword evidence="6" id="KW-1185">Reference proteome</keyword>
<name>A0A9E2SC90_9BACT</name>
<evidence type="ECO:0000313" key="5">
    <source>
        <dbReference type="EMBL" id="MBV4359487.1"/>
    </source>
</evidence>
<comment type="similarity">
    <text evidence="1">Belongs to the class IV-like SAM-binding methyltransferase superfamily. RNA methyltransferase TrmH family.</text>
</comment>
<dbReference type="InterPro" id="IPR001537">
    <property type="entry name" value="SpoU_MeTrfase"/>
</dbReference>
<feature type="domain" description="RNA 2-O ribose methyltransferase substrate binding" evidence="4">
    <location>
        <begin position="26"/>
        <end position="99"/>
    </location>
</feature>
<reference evidence="5" key="1">
    <citation type="submission" date="2021-06" db="EMBL/GenBank/DDBJ databases">
        <authorList>
            <person name="Huq M.A."/>
        </authorList>
    </citation>
    <scope>NUCLEOTIDE SEQUENCE</scope>
    <source>
        <strain evidence="5">MAH-26</strain>
    </source>
</reference>
<dbReference type="Pfam" id="PF00588">
    <property type="entry name" value="SpoU_methylase"/>
    <property type="match status" value="1"/>
</dbReference>
<dbReference type="PANTHER" id="PTHR43191:SF2">
    <property type="entry name" value="RRNA METHYLTRANSFERASE 3, MITOCHONDRIAL"/>
    <property type="match status" value="1"/>
</dbReference>
<dbReference type="InterPro" id="IPR053888">
    <property type="entry name" value="MRM3-like_sub_bind"/>
</dbReference>
<dbReference type="InterPro" id="IPR013123">
    <property type="entry name" value="SpoU_subst-bd"/>
</dbReference>
<dbReference type="GO" id="GO:0008173">
    <property type="term" value="F:RNA methyltransferase activity"/>
    <property type="evidence" value="ECO:0007669"/>
    <property type="project" value="InterPro"/>
</dbReference>
<comment type="caution">
    <text evidence="5">The sequence shown here is derived from an EMBL/GenBank/DDBJ whole genome shotgun (WGS) entry which is preliminary data.</text>
</comment>
<dbReference type="EMBL" id="JAHSPG010000015">
    <property type="protein sequence ID" value="MBV4359487.1"/>
    <property type="molecule type" value="Genomic_DNA"/>
</dbReference>
<evidence type="ECO:0000259" key="4">
    <source>
        <dbReference type="SMART" id="SM00967"/>
    </source>
</evidence>
<dbReference type="GO" id="GO:0032259">
    <property type="term" value="P:methylation"/>
    <property type="evidence" value="ECO:0007669"/>
    <property type="project" value="UniProtKB-KW"/>
</dbReference>
<keyword evidence="2 5" id="KW-0489">Methyltransferase</keyword>
<dbReference type="InterPro" id="IPR051259">
    <property type="entry name" value="rRNA_Methyltransferase"/>
</dbReference>
<dbReference type="SMART" id="SM00967">
    <property type="entry name" value="SpoU_sub_bind"/>
    <property type="match status" value="1"/>
</dbReference>
<evidence type="ECO:0000256" key="2">
    <source>
        <dbReference type="ARBA" id="ARBA00022603"/>
    </source>
</evidence>
<evidence type="ECO:0000256" key="1">
    <source>
        <dbReference type="ARBA" id="ARBA00007228"/>
    </source>
</evidence>
<evidence type="ECO:0000313" key="6">
    <source>
        <dbReference type="Proteomes" id="UP000812270"/>
    </source>
</evidence>
<proteinExistence type="inferred from homology"/>
<dbReference type="CDD" id="cd18109">
    <property type="entry name" value="SpoU-like_RNA-MTase"/>
    <property type="match status" value="1"/>
</dbReference>
<dbReference type="GO" id="GO:0003723">
    <property type="term" value="F:RNA binding"/>
    <property type="evidence" value="ECO:0007669"/>
    <property type="project" value="InterPro"/>
</dbReference>
<dbReference type="PANTHER" id="PTHR43191">
    <property type="entry name" value="RRNA METHYLTRANSFERASE 3"/>
    <property type="match status" value="1"/>
</dbReference>
<dbReference type="RefSeq" id="WP_217793700.1">
    <property type="nucleotide sequence ID" value="NZ_JAHSPG010000015.1"/>
</dbReference>
<dbReference type="AlphaFoldDB" id="A0A9E2SC90"/>
<gene>
    <name evidence="5" type="ORF">KTO63_20120</name>
</gene>
<dbReference type="GO" id="GO:0006396">
    <property type="term" value="P:RNA processing"/>
    <property type="evidence" value="ECO:0007669"/>
    <property type="project" value="InterPro"/>
</dbReference>
<protein>
    <submittedName>
        <fullName evidence="5">RNA methyltransferase</fullName>
    </submittedName>
</protein>
<keyword evidence="3" id="KW-0808">Transferase</keyword>
<dbReference type="Proteomes" id="UP000812270">
    <property type="component" value="Unassembled WGS sequence"/>
</dbReference>
<dbReference type="Pfam" id="PF22435">
    <property type="entry name" value="MRM3-like_sub_bind"/>
    <property type="match status" value="1"/>
</dbReference>
<organism evidence="5 6">
    <name type="scientific">Pinibacter aurantiacus</name>
    <dbReference type="NCBI Taxonomy" id="2851599"/>
    <lineage>
        <taxon>Bacteria</taxon>
        <taxon>Pseudomonadati</taxon>
        <taxon>Bacteroidota</taxon>
        <taxon>Chitinophagia</taxon>
        <taxon>Chitinophagales</taxon>
        <taxon>Chitinophagaceae</taxon>
        <taxon>Pinibacter</taxon>
    </lineage>
</organism>
<accession>A0A9E2SC90</accession>
<sequence>MLVKSKAKYIQSLSQKKLRDEENVFVAEGPKIVHELLLCKNVPPIEIFAVQDWLESNASVLSGLKQEQVNVVSESELERISFLTTPNKVLCVFRKPAFVTKDHKIILALDGIQDPGNLGTLVRIADWFGIQQVVCNKESADVFNPKVVQSTMASIARVEVLYADLPQFIKEHSSLGVYATLLNGEPVEKIGKIESGIIVTGNESKGISETIQQLATRKITIKRIGEAESLNAAVATGIVLSHLI</sequence>
<evidence type="ECO:0000256" key="3">
    <source>
        <dbReference type="ARBA" id="ARBA00022679"/>
    </source>
</evidence>